<name>A0A8E2DUZ7_9APHY</name>
<dbReference type="EMBL" id="KV722330">
    <property type="protein sequence ID" value="OCH96499.1"/>
    <property type="molecule type" value="Genomic_DNA"/>
</dbReference>
<evidence type="ECO:0000313" key="2">
    <source>
        <dbReference type="Proteomes" id="UP000250043"/>
    </source>
</evidence>
<reference evidence="1 2" key="1">
    <citation type="submission" date="2016-07" db="EMBL/GenBank/DDBJ databases">
        <title>Draft genome of the white-rot fungus Obba rivulosa 3A-2.</title>
        <authorList>
            <consortium name="DOE Joint Genome Institute"/>
            <person name="Miettinen O."/>
            <person name="Riley R."/>
            <person name="Acob R."/>
            <person name="Barry K."/>
            <person name="Cullen D."/>
            <person name="De Vries R."/>
            <person name="Hainaut M."/>
            <person name="Hatakka A."/>
            <person name="Henrissat B."/>
            <person name="Hilden K."/>
            <person name="Kuo R."/>
            <person name="Labutti K."/>
            <person name="Lipzen A."/>
            <person name="Makela M.R."/>
            <person name="Sandor L."/>
            <person name="Spatafora J.W."/>
            <person name="Grigoriev I.V."/>
            <person name="Hibbett D.S."/>
        </authorList>
    </citation>
    <scope>NUCLEOTIDE SEQUENCE [LARGE SCALE GENOMIC DNA]</scope>
    <source>
        <strain evidence="1 2">3A-2</strain>
    </source>
</reference>
<protein>
    <submittedName>
        <fullName evidence="1">Uncharacterized protein</fullName>
    </submittedName>
</protein>
<dbReference type="OrthoDB" id="37659at2759"/>
<dbReference type="AlphaFoldDB" id="A0A8E2DUZ7"/>
<proteinExistence type="predicted"/>
<gene>
    <name evidence="1" type="ORF">OBBRIDRAFT_787058</name>
</gene>
<keyword evidence="2" id="KW-1185">Reference proteome</keyword>
<dbReference type="Proteomes" id="UP000250043">
    <property type="component" value="Unassembled WGS sequence"/>
</dbReference>
<organism evidence="1 2">
    <name type="scientific">Obba rivulosa</name>
    <dbReference type="NCBI Taxonomy" id="1052685"/>
    <lineage>
        <taxon>Eukaryota</taxon>
        <taxon>Fungi</taxon>
        <taxon>Dikarya</taxon>
        <taxon>Basidiomycota</taxon>
        <taxon>Agaricomycotina</taxon>
        <taxon>Agaricomycetes</taxon>
        <taxon>Polyporales</taxon>
        <taxon>Gelatoporiaceae</taxon>
        <taxon>Obba</taxon>
    </lineage>
</organism>
<accession>A0A8E2DUZ7</accession>
<dbReference type="InterPro" id="IPR046670">
    <property type="entry name" value="DUF6540"/>
</dbReference>
<evidence type="ECO:0000313" key="1">
    <source>
        <dbReference type="EMBL" id="OCH96499.1"/>
    </source>
</evidence>
<dbReference type="Pfam" id="PF20174">
    <property type="entry name" value="DUF6540"/>
    <property type="match status" value="1"/>
</dbReference>
<sequence length="152" mass="17496">MSDASLITLQVTQTWRGHGANYQVLPLHWAITFRTGGTDDQPKGTLYNVAGNIDTYCFEKLTDVPIKTHLWRGALTVGTIPKSNLPKMEQLLAQTPVVRHDPNWNCQNWVWISLRELRQKRELNINIDPELSWQILCAKMSRLLDDWENGDI</sequence>